<reference evidence="2" key="1">
    <citation type="submission" date="2024-06" db="EMBL/GenBank/DDBJ databases">
        <authorList>
            <person name="Ryan C."/>
        </authorList>
    </citation>
    <scope>NUCLEOTIDE SEQUENCE [LARGE SCALE GENOMIC DNA]</scope>
</reference>
<accession>A0ABC8YWP5</accession>
<name>A0ABC8YWP5_9POAL</name>
<organism evidence="1 2">
    <name type="scientific">Urochloa decumbens</name>
    <dbReference type="NCBI Taxonomy" id="240449"/>
    <lineage>
        <taxon>Eukaryota</taxon>
        <taxon>Viridiplantae</taxon>
        <taxon>Streptophyta</taxon>
        <taxon>Embryophyta</taxon>
        <taxon>Tracheophyta</taxon>
        <taxon>Spermatophyta</taxon>
        <taxon>Magnoliopsida</taxon>
        <taxon>Liliopsida</taxon>
        <taxon>Poales</taxon>
        <taxon>Poaceae</taxon>
        <taxon>PACMAD clade</taxon>
        <taxon>Panicoideae</taxon>
        <taxon>Panicodae</taxon>
        <taxon>Paniceae</taxon>
        <taxon>Melinidinae</taxon>
        <taxon>Urochloa</taxon>
    </lineage>
</organism>
<evidence type="ECO:0000313" key="1">
    <source>
        <dbReference type="EMBL" id="CAL4949615.1"/>
    </source>
</evidence>
<gene>
    <name evidence="1" type="ORF">URODEC1_LOCUS38003</name>
</gene>
<proteinExistence type="predicted"/>
<dbReference type="AlphaFoldDB" id="A0ABC8YWP5"/>
<keyword evidence="2" id="KW-1185">Reference proteome</keyword>
<sequence length="336" mass="36857">MVAPLVEFLRSELQHMFAIHLEEVVRPLREEVSTIKLWLARVANHLECVMPPDMVELFGPCSPVHHSLTPSILTSLAAEVAEVLGSEFHQKTSTKHAIEVPFGTSQTCPSTKVATTEMHLDSPMEQTSLQTITSVEDIVLVEDASDDEEDALDTRVTVDDPIFLITIEDNSTYSMAEVKAGEAPMIEDPPIEVKAGEAPMIEDPLIEVMSSSSTKGTSGEDLGCPHIHPPSPPSMLARRRCKSYDRSSLRRSARLAQRSVLKDLGIHGKYGKLNEKVIQDYADRLKELLPPEDLRPLMVLKAASAGPVTLEIQLGNSLVQLFTDLIATVIAGCYSI</sequence>
<evidence type="ECO:0000313" key="2">
    <source>
        <dbReference type="Proteomes" id="UP001497457"/>
    </source>
</evidence>
<dbReference type="EMBL" id="OZ075127">
    <property type="protein sequence ID" value="CAL4949615.1"/>
    <property type="molecule type" value="Genomic_DNA"/>
</dbReference>
<reference evidence="1 2" key="2">
    <citation type="submission" date="2024-10" db="EMBL/GenBank/DDBJ databases">
        <authorList>
            <person name="Ryan C."/>
        </authorList>
    </citation>
    <scope>NUCLEOTIDE SEQUENCE [LARGE SCALE GENOMIC DNA]</scope>
</reference>
<protein>
    <submittedName>
        <fullName evidence="1">Uncharacterized protein</fullName>
    </submittedName>
</protein>
<dbReference type="Proteomes" id="UP001497457">
    <property type="component" value="Chromosome 17b"/>
</dbReference>